<name>A0A2N9IJ44_FAGSY</name>
<sequence>MGDGRWEMVDGVDSRKSYLTPKPFRNEDKNEEFANKIKNMNMFASYMTIMLGGKSGGHGLILICCPPFSEHGLIPICCSPFVPLAGSGNEAVAEERERHQTAAVESTAMGQPGLLSVTRSTTLGSSVLVEMDAFFREFDRMSVNFRHAEHFWIFDDVKVEFHGFRVPQGGGWFLEALWKKYGNCAAYLKLGVYIRGSMLTLLCCVLVTCGKLQPLLETYLVKIIVTGVTAAAAYGVVVKAADDVVAKVYEVIAEIVENASNMQEIPAIPVIYETHVKDQVMDASTAVIKDMAEVHDDILMYEYKHRDVTDVADFEEMAPKIGTVIRKVMILPLSLGSAFSTPQWSRQNCLGLEIRVLRLKMTLDLFV</sequence>
<dbReference type="AlphaFoldDB" id="A0A2N9IJ44"/>
<accession>A0A2N9IJ44</accession>
<dbReference type="EMBL" id="OIVN01006128">
    <property type="protein sequence ID" value="SPD25706.1"/>
    <property type="molecule type" value="Genomic_DNA"/>
</dbReference>
<reference evidence="1" key="1">
    <citation type="submission" date="2018-02" db="EMBL/GenBank/DDBJ databases">
        <authorList>
            <person name="Cohen D.B."/>
            <person name="Kent A.D."/>
        </authorList>
    </citation>
    <scope>NUCLEOTIDE SEQUENCE</scope>
</reference>
<organism evidence="1">
    <name type="scientific">Fagus sylvatica</name>
    <name type="common">Beechnut</name>
    <dbReference type="NCBI Taxonomy" id="28930"/>
    <lineage>
        <taxon>Eukaryota</taxon>
        <taxon>Viridiplantae</taxon>
        <taxon>Streptophyta</taxon>
        <taxon>Embryophyta</taxon>
        <taxon>Tracheophyta</taxon>
        <taxon>Spermatophyta</taxon>
        <taxon>Magnoliopsida</taxon>
        <taxon>eudicotyledons</taxon>
        <taxon>Gunneridae</taxon>
        <taxon>Pentapetalae</taxon>
        <taxon>rosids</taxon>
        <taxon>fabids</taxon>
        <taxon>Fagales</taxon>
        <taxon>Fagaceae</taxon>
        <taxon>Fagus</taxon>
    </lineage>
</organism>
<gene>
    <name evidence="1" type="ORF">FSB_LOCUS53588</name>
</gene>
<evidence type="ECO:0000313" key="1">
    <source>
        <dbReference type="EMBL" id="SPD25706.1"/>
    </source>
</evidence>
<proteinExistence type="predicted"/>
<protein>
    <submittedName>
        <fullName evidence="1">Uncharacterized protein</fullName>
    </submittedName>
</protein>